<feature type="coiled-coil region" evidence="1">
    <location>
        <begin position="172"/>
        <end position="563"/>
    </location>
</feature>
<evidence type="ECO:0000313" key="3">
    <source>
        <dbReference type="EMBL" id="RZF44314.1"/>
    </source>
</evidence>
<reference evidence="3 4" key="1">
    <citation type="journal article" date="2017" name="Gigascience">
        <title>Genome sequence of the small brown planthopper, Laodelphax striatellus.</title>
        <authorList>
            <person name="Zhu J."/>
            <person name="Jiang F."/>
            <person name="Wang X."/>
            <person name="Yang P."/>
            <person name="Bao Y."/>
            <person name="Zhao W."/>
            <person name="Wang W."/>
            <person name="Lu H."/>
            <person name="Wang Q."/>
            <person name="Cui N."/>
            <person name="Li J."/>
            <person name="Chen X."/>
            <person name="Luo L."/>
            <person name="Yu J."/>
            <person name="Kang L."/>
            <person name="Cui F."/>
        </authorList>
    </citation>
    <scope>NUCLEOTIDE SEQUENCE [LARGE SCALE GENOMIC DNA]</scope>
    <source>
        <strain evidence="3">Lst14</strain>
    </source>
</reference>
<proteinExistence type="predicted"/>
<feature type="compositionally biased region" description="Polar residues" evidence="2">
    <location>
        <begin position="2413"/>
        <end position="2422"/>
    </location>
</feature>
<dbReference type="PANTHER" id="PTHR23159">
    <property type="entry name" value="CENTROSOMAL PROTEIN 2"/>
    <property type="match status" value="1"/>
</dbReference>
<dbReference type="InParanoid" id="A0A482XF31"/>
<evidence type="ECO:0000256" key="2">
    <source>
        <dbReference type="SAM" id="MobiDB-lite"/>
    </source>
</evidence>
<feature type="coiled-coil region" evidence="1">
    <location>
        <begin position="786"/>
        <end position="919"/>
    </location>
</feature>
<dbReference type="OrthoDB" id="6615174at2759"/>
<feature type="coiled-coil region" evidence="1">
    <location>
        <begin position="1902"/>
        <end position="1943"/>
    </location>
</feature>
<accession>A0A482XF31</accession>
<feature type="compositionally biased region" description="Basic and acidic residues" evidence="2">
    <location>
        <begin position="91"/>
        <end position="113"/>
    </location>
</feature>
<dbReference type="SMR" id="A0A482XF31"/>
<comment type="caution">
    <text evidence="3">The sequence shown here is derived from an EMBL/GenBank/DDBJ whole genome shotgun (WGS) entry which is preliminary data.</text>
</comment>
<feature type="coiled-coil region" evidence="1">
    <location>
        <begin position="1018"/>
        <end position="1269"/>
    </location>
</feature>
<dbReference type="Gene3D" id="1.10.287.1490">
    <property type="match status" value="2"/>
</dbReference>
<dbReference type="Proteomes" id="UP000291343">
    <property type="component" value="Unassembled WGS sequence"/>
</dbReference>
<organism evidence="3 4">
    <name type="scientific">Laodelphax striatellus</name>
    <name type="common">Small brown planthopper</name>
    <name type="synonym">Delphax striatella</name>
    <dbReference type="NCBI Taxonomy" id="195883"/>
    <lineage>
        <taxon>Eukaryota</taxon>
        <taxon>Metazoa</taxon>
        <taxon>Ecdysozoa</taxon>
        <taxon>Arthropoda</taxon>
        <taxon>Hexapoda</taxon>
        <taxon>Insecta</taxon>
        <taxon>Pterygota</taxon>
        <taxon>Neoptera</taxon>
        <taxon>Paraneoptera</taxon>
        <taxon>Hemiptera</taxon>
        <taxon>Auchenorrhyncha</taxon>
        <taxon>Fulgoroidea</taxon>
        <taxon>Delphacidae</taxon>
        <taxon>Criomorphinae</taxon>
        <taxon>Laodelphax</taxon>
    </lineage>
</organism>
<keyword evidence="4" id="KW-1185">Reference proteome</keyword>
<feature type="coiled-coil region" evidence="1">
    <location>
        <begin position="1352"/>
        <end position="1379"/>
    </location>
</feature>
<feature type="coiled-coil region" evidence="1">
    <location>
        <begin position="1967"/>
        <end position="2141"/>
    </location>
</feature>
<name>A0A482XF31_LAOST</name>
<dbReference type="PANTHER" id="PTHR23159:SF31">
    <property type="entry name" value="CENTROSOME-ASSOCIATED PROTEIN CEP250 ISOFORM X1"/>
    <property type="match status" value="1"/>
</dbReference>
<keyword evidence="1" id="KW-0175">Coiled coil</keyword>
<evidence type="ECO:0000313" key="4">
    <source>
        <dbReference type="Proteomes" id="UP000291343"/>
    </source>
</evidence>
<feature type="coiled-coil region" evidence="1">
    <location>
        <begin position="1428"/>
        <end position="1533"/>
    </location>
</feature>
<dbReference type="FunCoup" id="A0A482XF31">
    <property type="interactions" value="107"/>
</dbReference>
<dbReference type="EMBL" id="QKKF02011155">
    <property type="protein sequence ID" value="RZF44314.1"/>
    <property type="molecule type" value="Genomic_DNA"/>
</dbReference>
<feature type="region of interest" description="Disordered" evidence="2">
    <location>
        <begin position="2474"/>
        <end position="2493"/>
    </location>
</feature>
<feature type="coiled-coil region" evidence="1">
    <location>
        <begin position="1562"/>
        <end position="1772"/>
    </location>
</feature>
<feature type="coiled-coil region" evidence="1">
    <location>
        <begin position="619"/>
        <end position="677"/>
    </location>
</feature>
<sequence length="2504" mass="288921">MEQDNKRSCIQDTDIPDLEALKGALEHREALKIKAERIRETALSRIKAREKASRRQISRSNEQKTPDESSTTTAPPSGGSGRKLSATNTAAKEKSDQLKRKLEEARAKVESMRGQENLGKVNEVVESIRVQIEDREKVLQEMLTIHSAKTTVEPETPMDMEPAIPDEIKQKIADLEAQVLDLQENLKEKDSVIAARTQAITLLSEDMSRKSKERIDNLEETQEQMRQMQRNFIVIEERMREEQQKLAQQAEDRKQRCMQAEKNLRQAESARFDLSTRVAELQEKLVGLQERNMELEKGAAEWQQKQAETKESLDAANKLTIKMKAQFKAKMKSLEEERDTLKRMSESGEELTRLQNRIAELEEEKELCKNLKARIEDFESKTKRQDEDLDSHVKLISQLEKEKLDLIHGSQQYNAMLNEKDALIDRLQQQLAELNRVKVSAEMRAVELEEKLDLGIREQRRAEDEDQGMLENMRNELVKYEETVRELQEKLASSGKTSEKDDVISKLTTEKDDVIRKLETELDEWKLKYFEMETQYNSMVEVYRSLENRVAVSEAQNESVVKECEQLRRVIGELESSVVRMNSSEETGVAEVGPVNEEVVAVLQGVVGSTRQDERDFEIDRLRSELQAASEELHRLNGLVEDFNSSSVKLNELNVKIDEKDRELQETCNELEKRSRKLSEYKKFHKLKSEDVIRVSHELETVTAASQEKIAKLEEDLAKARETISELQKEGGSGSGMEQKMKKLAANLKIKVKACKEMEAKIAGMEGELEARCQEVKRVSDERNDVVRCMEEKQNAIEDLSSANNKLTVELNELRNLVAEFKSQVAGNNASHVDTTAQLESDYVRVNELLKQKQIEVEQLRGELCAAKEEIHGLFDRLQEATMRCEQADVKLQEKEGYIESLECELNKTRDRVQSIESSVEERRRSLEEKAESLGIRLLRAETANEEFERHGGELERQLAYLAENENYLQTSLINMRNENDGLRRTVDDLNAQIKVFVKDLESNRNTISHLQKELGAAREVQEAYNQNIEELDRLNTANKQLKAGKEKLVVEFEEREKQMMENVEEEMKGLNEKVTSVENERQELYRKLEEMSNEIGLLRQEADMKKVLVAQLEDSERQRVELESRYLEANSKVKLYEERLQTSHNRSDVEEIMAEQKQLMENLKVEFENRESNYLTQIRELQDYNTELLRSLEAIERNAENLKTELSRVGLELAASKEELIAMRADQGRSSDLQAKLVELKDNYEELLAKERNAAASLKELLREKARKEVEEVVTEAESRASLMSQQQQQQQEHLQFNQQHQKPMPTLFTFPATNDPADDPFFKVEPVASAATVSPFFQQPVQPPFPPPPSESKDQLISQLEAQLRSALDENQRLSVLVGGASNVTESDASVAVGRQLESKDEEDGWGWGGDESMMEQSPVKKSETLVSGDQRVMELERRLQEYENDNRRLAEELKESNLKCAKLLKKAKELKAKSEHLEKGSRQQSVGFEDLDFAMQEELREKIGVLEKSLQEAKGEAKSWKAEKENLSRRVETLTSGNERLVEMKERQDVEVAMWQKQNAELKHCIQGLEWKIEELADETHHSTTPDVQQLKDKLNSLAAENEQLMKVLNEMKDQNLQQGGSQPVVASEDNQHLRQQIDHLQKLYNQAQVDLEELSRHNASILSANESINGRFDSFKVEIDQLAGENEKLRGELAKIEDISTKYTSFSAEFEQMKNENNRIGLLEEENRLMKDIISTAEEQLKAYKNKLNDNEKNLVKIDENYANLKREFERLLGINDENSELLEKLRLENCDLRTMADDYKKRLDEAFQKEVVEDVAVVEKKVVEPVTSRQFAPVLFEGFKSDDNAESNDPFSFSTQNECQEEASCSSNPAPAVSPEQTELVDEIVKTNQHDQDEEDLKELKEEVCNLNTLLDEKEDELEITLQSVDSFRLERENLEDEWNEKLKKLNKNNSSATVVKAEAYREQLNIARKKFQNELLLKEEEIAHLTCELSAKEQLLMNSVNELDNVQSEAEKALIKLREVESQLEKRTSDFDKLRHEMDCLRGEYSSLQRTLDEKARHIEELELTRQEAEDYRKQLEQVQCELKEALSGNVVLREKRSNVDDSFYDLEHELRQELAEKTASLMELKAKHEELERRAGNDVNFSEWERVLNEKDVKLSELERVLYEKDVKLSEWERFASEKDVKLSEWERFASEKDVKLSEWERFASEQDVKLLELERVSSEKDARLLELERLSSEKDMKLSSLEQACTECYTELQKSQNTVTSLEESLRQLQAAKQEEPVVAAAQTPVRDNLGDDGNWKQYLMAEVERCREMIAKRDAEIVRLKQALMQAQDALTQANDAVNSSSYNTVHSFKQRLDEALYTLHVRDLRCEELTHELLQLLAERDELQLRLSASIKLNETSREKMENSSPVKSNDGSHPPGDQPPSAKSSVDVTPQAYVLNEKLGELQKTDYRKDLSLQRDREKRYIEQQHLYSNAPPEEHEHESGPSFFGWLFGASK</sequence>
<feature type="region of interest" description="Disordered" evidence="2">
    <location>
        <begin position="2406"/>
        <end position="2441"/>
    </location>
</feature>
<feature type="region of interest" description="Disordered" evidence="2">
    <location>
        <begin position="44"/>
        <end position="114"/>
    </location>
</feature>
<protein>
    <submittedName>
        <fullName evidence="3">Uncharacterized protein</fullName>
    </submittedName>
</protein>
<dbReference type="STRING" id="195883.A0A482XF31"/>
<dbReference type="SUPFAM" id="SSF57997">
    <property type="entry name" value="Tropomyosin"/>
    <property type="match status" value="1"/>
</dbReference>
<feature type="region of interest" description="Disordered" evidence="2">
    <location>
        <begin position="1391"/>
        <end position="1426"/>
    </location>
</feature>
<gene>
    <name evidence="3" type="ORF">LSTR_LSTR006864</name>
</gene>
<evidence type="ECO:0000256" key="1">
    <source>
        <dbReference type="SAM" id="Coils"/>
    </source>
</evidence>
<feature type="coiled-coil region" evidence="1">
    <location>
        <begin position="703"/>
        <end position="761"/>
    </location>
</feature>
<feature type="compositionally biased region" description="Basic and acidic residues" evidence="2">
    <location>
        <begin position="44"/>
        <end position="53"/>
    </location>
</feature>